<dbReference type="AlphaFoldDB" id="A0A1G7ULT0"/>
<evidence type="ECO:0000313" key="1">
    <source>
        <dbReference type="EMBL" id="SDG48522.1"/>
    </source>
</evidence>
<protein>
    <submittedName>
        <fullName evidence="1">Uncharacterized protein</fullName>
    </submittedName>
</protein>
<dbReference type="STRING" id="1121419.SAMN05443529_103184"/>
<keyword evidence="2" id="KW-1185">Reference proteome</keyword>
<organism evidence="1 2">
    <name type="scientific">Desulfosporosinus hippei DSM 8344</name>
    <dbReference type="NCBI Taxonomy" id="1121419"/>
    <lineage>
        <taxon>Bacteria</taxon>
        <taxon>Bacillati</taxon>
        <taxon>Bacillota</taxon>
        <taxon>Clostridia</taxon>
        <taxon>Eubacteriales</taxon>
        <taxon>Desulfitobacteriaceae</taxon>
        <taxon>Desulfosporosinus</taxon>
    </lineage>
</organism>
<gene>
    <name evidence="1" type="ORF">SAMN05443529_103184</name>
</gene>
<sequence length="74" mass="8215">MRGGDNLKDGLVLFYIKDEVILPVALTEEQNQTFEMLMSIMPGTITVVDKPQGRAINLTDQLNASKQKKSPSVH</sequence>
<name>A0A1G7ULT0_9FIRM</name>
<proteinExistence type="predicted"/>
<evidence type="ECO:0000313" key="2">
    <source>
        <dbReference type="Proteomes" id="UP000198656"/>
    </source>
</evidence>
<accession>A0A1G7ULT0</accession>
<reference evidence="2" key="1">
    <citation type="submission" date="2016-10" db="EMBL/GenBank/DDBJ databases">
        <authorList>
            <person name="Varghese N."/>
            <person name="Submissions S."/>
        </authorList>
    </citation>
    <scope>NUCLEOTIDE SEQUENCE [LARGE SCALE GENOMIC DNA]</scope>
    <source>
        <strain evidence="2">DSM 8344</strain>
    </source>
</reference>
<dbReference type="EMBL" id="FNCP01000003">
    <property type="protein sequence ID" value="SDG48522.1"/>
    <property type="molecule type" value="Genomic_DNA"/>
</dbReference>
<dbReference type="Proteomes" id="UP000198656">
    <property type="component" value="Unassembled WGS sequence"/>
</dbReference>